<sequence length="247" mass="27561">MDQNQLNTTKINFAAVKLELERVSKLKESGSAAQQAYDKLKAQYDQLQQTLSFLEANTFVKAPFSGVISAKNYESGEMYAGQMPILTLMQINTLKSVINVPESYFPYIKSGMQISVQSDIYSGRTFPATIKTIYPTVEPNSHNFQVELKIPNSSLLLRPGMFVRSTLELGKVKAITVPSQAVLKLQGSNERYIFINNNGIAKNVTVKLGQRFDDKIEIISDEIKEGDEIIIVGQARLSDGMKLEILK</sequence>
<dbReference type="Gene3D" id="2.40.30.170">
    <property type="match status" value="1"/>
</dbReference>
<evidence type="ECO:0000259" key="3">
    <source>
        <dbReference type="Pfam" id="PF25954"/>
    </source>
</evidence>
<protein>
    <submittedName>
        <fullName evidence="5">Uncharacterized protein</fullName>
    </submittedName>
</protein>
<dbReference type="EMBL" id="VSSQ01052453">
    <property type="protein sequence ID" value="MPN06537.1"/>
    <property type="molecule type" value="Genomic_DNA"/>
</dbReference>
<dbReference type="PANTHER" id="PTHR30469">
    <property type="entry name" value="MULTIDRUG RESISTANCE PROTEIN MDTA"/>
    <property type="match status" value="1"/>
</dbReference>
<dbReference type="InterPro" id="IPR006143">
    <property type="entry name" value="RND_pump_MFP"/>
</dbReference>
<dbReference type="PANTHER" id="PTHR30469:SF15">
    <property type="entry name" value="HLYD FAMILY OF SECRETION PROTEINS"/>
    <property type="match status" value="1"/>
</dbReference>
<name>A0A645EXA6_9ZZZZ</name>
<reference evidence="5" key="1">
    <citation type="submission" date="2019-08" db="EMBL/GenBank/DDBJ databases">
        <authorList>
            <person name="Kucharzyk K."/>
            <person name="Murdoch R.W."/>
            <person name="Higgins S."/>
            <person name="Loffler F."/>
        </authorList>
    </citation>
    <scope>NUCLEOTIDE SEQUENCE</scope>
</reference>
<dbReference type="InterPro" id="IPR058792">
    <property type="entry name" value="Beta-barrel_RND_2"/>
</dbReference>
<evidence type="ECO:0000313" key="5">
    <source>
        <dbReference type="EMBL" id="MPN06537.1"/>
    </source>
</evidence>
<dbReference type="FunFam" id="2.40.30.170:FF:000010">
    <property type="entry name" value="Efflux RND transporter periplasmic adaptor subunit"/>
    <property type="match status" value="1"/>
</dbReference>
<proteinExistence type="inferred from homology"/>
<evidence type="ECO:0000256" key="1">
    <source>
        <dbReference type="ARBA" id="ARBA00009477"/>
    </source>
</evidence>
<comment type="caution">
    <text evidence="5">The sequence shown here is derived from an EMBL/GenBank/DDBJ whole genome shotgun (WGS) entry which is preliminary data.</text>
</comment>
<dbReference type="SUPFAM" id="SSF111369">
    <property type="entry name" value="HlyD-like secretion proteins"/>
    <property type="match status" value="1"/>
</dbReference>
<dbReference type="Pfam" id="PF25989">
    <property type="entry name" value="YknX_C"/>
    <property type="match status" value="1"/>
</dbReference>
<comment type="similarity">
    <text evidence="1">Belongs to the membrane fusion protein (MFP) (TC 8.A.1) family.</text>
</comment>
<dbReference type="InterPro" id="IPR058637">
    <property type="entry name" value="YknX-like_C"/>
</dbReference>
<dbReference type="Pfam" id="PF25954">
    <property type="entry name" value="Beta-barrel_RND_2"/>
    <property type="match status" value="1"/>
</dbReference>
<accession>A0A645EXA6</accession>
<feature type="domain" description="YknX-like C-terminal permuted SH3-like" evidence="4">
    <location>
        <begin position="174"/>
        <end position="244"/>
    </location>
</feature>
<evidence type="ECO:0000256" key="2">
    <source>
        <dbReference type="SAM" id="Coils"/>
    </source>
</evidence>
<dbReference type="GO" id="GO:1990281">
    <property type="term" value="C:efflux pump complex"/>
    <property type="evidence" value="ECO:0007669"/>
    <property type="project" value="TreeGrafter"/>
</dbReference>
<dbReference type="AlphaFoldDB" id="A0A645EXA6"/>
<evidence type="ECO:0000259" key="4">
    <source>
        <dbReference type="Pfam" id="PF25989"/>
    </source>
</evidence>
<feature type="coiled-coil region" evidence="2">
    <location>
        <begin position="30"/>
        <end position="57"/>
    </location>
</feature>
<organism evidence="5">
    <name type="scientific">bioreactor metagenome</name>
    <dbReference type="NCBI Taxonomy" id="1076179"/>
    <lineage>
        <taxon>unclassified sequences</taxon>
        <taxon>metagenomes</taxon>
        <taxon>ecological metagenomes</taxon>
    </lineage>
</organism>
<dbReference type="NCBIfam" id="TIGR01730">
    <property type="entry name" value="RND_mfp"/>
    <property type="match status" value="1"/>
</dbReference>
<dbReference type="Gene3D" id="2.40.420.20">
    <property type="match status" value="1"/>
</dbReference>
<dbReference type="GO" id="GO:0015562">
    <property type="term" value="F:efflux transmembrane transporter activity"/>
    <property type="evidence" value="ECO:0007669"/>
    <property type="project" value="TreeGrafter"/>
</dbReference>
<keyword evidence="2" id="KW-0175">Coiled coil</keyword>
<gene>
    <name evidence="5" type="ORF">SDC9_153793</name>
</gene>
<feature type="domain" description="CusB-like beta-barrel" evidence="3">
    <location>
        <begin position="98"/>
        <end position="167"/>
    </location>
</feature>